<gene>
    <name evidence="2" type="ORF">SAMN04487850_2503</name>
</gene>
<evidence type="ECO:0000313" key="2">
    <source>
        <dbReference type="EMBL" id="SEW27639.1"/>
    </source>
</evidence>
<name>A0A1I0QK55_9BACT</name>
<feature type="transmembrane region" description="Helical" evidence="1">
    <location>
        <begin position="129"/>
        <end position="146"/>
    </location>
</feature>
<keyword evidence="1" id="KW-1133">Transmembrane helix</keyword>
<evidence type="ECO:0000256" key="1">
    <source>
        <dbReference type="SAM" id="Phobius"/>
    </source>
</evidence>
<feature type="transmembrane region" description="Helical" evidence="1">
    <location>
        <begin position="12"/>
        <end position="34"/>
    </location>
</feature>
<dbReference type="AlphaFoldDB" id="A0A1I0QK55"/>
<feature type="transmembrane region" description="Helical" evidence="1">
    <location>
        <begin position="153"/>
        <end position="172"/>
    </location>
</feature>
<keyword evidence="1" id="KW-0472">Membrane</keyword>
<dbReference type="InterPro" id="IPR045692">
    <property type="entry name" value="DUF6057"/>
</dbReference>
<keyword evidence="3" id="KW-1185">Reference proteome</keyword>
<feature type="transmembrane region" description="Helical" evidence="1">
    <location>
        <begin position="103"/>
        <end position="123"/>
    </location>
</feature>
<dbReference type="Proteomes" id="UP000199373">
    <property type="component" value="Unassembled WGS sequence"/>
</dbReference>
<evidence type="ECO:0008006" key="4">
    <source>
        <dbReference type="Google" id="ProtNLM"/>
    </source>
</evidence>
<dbReference type="Pfam" id="PF19529">
    <property type="entry name" value="DUF6057"/>
    <property type="match status" value="2"/>
</dbReference>
<feature type="transmembrane region" description="Helical" evidence="1">
    <location>
        <begin position="69"/>
        <end position="91"/>
    </location>
</feature>
<dbReference type="RefSeq" id="WP_091917079.1">
    <property type="nucleotide sequence ID" value="NZ_FOIQ01000007.1"/>
</dbReference>
<sequence>MRNKILRYTPGVFIALWTVTCWCFFQFCYPYHLFFQEQNQLFLWSCDYISSYTGPGWLATLTGDFLTQFYYYLYIGATILTLCLTATGMILYRALRHFKVDRIVSLALALVLMTFMAVCHFSTSYRLSSTIAIMGWVLLLWLISLTKGWKKRAVVCCCGLLPTWLLFGLPPMKKLQGPDFILEKDFAVDCEYYFGNHDKVIRLIEGSDRWTDQMLFFYNLVQAQRGQLPDHLLKFTPNYLGTFEKIGPETPMLTIRNMNELYWALGDMTFTERAAMMTNVFSHNNRNVRMMRRLAECNIVSGDTLAAEKYLRILDKTWVYSKWAGNIRQHGRQIYQKKILMVNAGDTISISDNAHFLMMQLLNANPDNTIALDYILCSDLLLKDIDSFKRDYDRYCIETGKPRLKSLYQEALCIWLAGTDASQKEWETYIQRGDVFQRFQQYNQLRGDNRFKDTYWYYFDKAKVPEVKLK</sequence>
<dbReference type="EMBL" id="FOIQ01000007">
    <property type="protein sequence ID" value="SEW27639.1"/>
    <property type="molecule type" value="Genomic_DNA"/>
</dbReference>
<evidence type="ECO:0000313" key="3">
    <source>
        <dbReference type="Proteomes" id="UP000199373"/>
    </source>
</evidence>
<reference evidence="2 3" key="1">
    <citation type="submission" date="2016-10" db="EMBL/GenBank/DDBJ databases">
        <authorList>
            <person name="de Groot N.N."/>
        </authorList>
    </citation>
    <scope>NUCLEOTIDE SEQUENCE [LARGE SCALE GENOMIC DNA]</scope>
    <source>
        <strain evidence="2 3">TC2-24</strain>
    </source>
</reference>
<proteinExistence type="predicted"/>
<accession>A0A1I0QK55</accession>
<protein>
    <recommendedName>
        <fullName evidence="4">Transmembrane protein</fullName>
    </recommendedName>
</protein>
<keyword evidence="1" id="KW-0812">Transmembrane</keyword>
<organism evidence="2 3">
    <name type="scientific">Prevotella aff. ruminicola Tc2-24</name>
    <dbReference type="NCBI Taxonomy" id="81582"/>
    <lineage>
        <taxon>Bacteria</taxon>
        <taxon>Pseudomonadati</taxon>
        <taxon>Bacteroidota</taxon>
        <taxon>Bacteroidia</taxon>
        <taxon>Bacteroidales</taxon>
        <taxon>Prevotellaceae</taxon>
        <taxon>Prevotella</taxon>
    </lineage>
</organism>